<dbReference type="RefSeq" id="WP_338113469.1">
    <property type="nucleotide sequence ID" value="NZ_CAKMMW010000047.1"/>
</dbReference>
<evidence type="ECO:0000313" key="8">
    <source>
        <dbReference type="Proteomes" id="UP000838821"/>
    </source>
</evidence>
<dbReference type="EC" id="1.8.5.-" evidence="7"/>
<evidence type="ECO:0000313" key="7">
    <source>
        <dbReference type="EMBL" id="CAH1232187.1"/>
    </source>
</evidence>
<dbReference type="Pfam" id="PF00174">
    <property type="entry name" value="Oxidored_molyb"/>
    <property type="match status" value="1"/>
</dbReference>
<evidence type="ECO:0000259" key="5">
    <source>
        <dbReference type="Pfam" id="PF00174"/>
    </source>
</evidence>
<protein>
    <submittedName>
        <fullName evidence="7">Protein-methionine-sulfoxide reductase catalytic subunit MsrP</fullName>
        <ecNumber evidence="7">1.8.5.-</ecNumber>
    </submittedName>
</protein>
<reference evidence="7" key="1">
    <citation type="submission" date="2022-01" db="EMBL/GenBank/DDBJ databases">
        <authorList>
            <person name="Criscuolo A."/>
        </authorList>
    </citation>
    <scope>NUCLEOTIDE SEQUENCE</scope>
    <source>
        <strain evidence="7">CIP111891</strain>
    </source>
</reference>
<dbReference type="PANTHER" id="PTHR19372">
    <property type="entry name" value="SULFITE REDUCTASE"/>
    <property type="match status" value="1"/>
</dbReference>
<gene>
    <name evidence="7" type="primary">msrP_5</name>
    <name evidence="7" type="ORF">PAECIP111891_06962</name>
</gene>
<dbReference type="Pfam" id="PF03928">
    <property type="entry name" value="HbpS-like"/>
    <property type="match status" value="1"/>
</dbReference>
<keyword evidence="4 7" id="KW-0560">Oxidoreductase</keyword>
<evidence type="ECO:0000256" key="1">
    <source>
        <dbReference type="ARBA" id="ARBA00001924"/>
    </source>
</evidence>
<comment type="cofactor">
    <cofactor evidence="1">
        <name>Mo-molybdopterin</name>
        <dbReference type="ChEBI" id="CHEBI:71302"/>
    </cofactor>
</comment>
<dbReference type="PANTHER" id="PTHR19372:SF7">
    <property type="entry name" value="SULFITE OXIDASE, MITOCHONDRIAL"/>
    <property type="match status" value="1"/>
</dbReference>
<name>A0ABN8HAE7_9BACL</name>
<dbReference type="InterPro" id="IPR038084">
    <property type="entry name" value="PduO/GlcC-like_sf"/>
</dbReference>
<keyword evidence="3" id="KW-0479">Metal-binding</keyword>
<comment type="caution">
    <text evidence="7">The sequence shown here is derived from an EMBL/GenBank/DDBJ whole genome shotgun (WGS) entry which is preliminary data.</text>
</comment>
<dbReference type="CDD" id="cd02110">
    <property type="entry name" value="SO_family_Moco_dimer"/>
    <property type="match status" value="1"/>
</dbReference>
<dbReference type="InterPro" id="IPR014756">
    <property type="entry name" value="Ig_E-set"/>
</dbReference>
<dbReference type="Gene3D" id="2.60.40.650">
    <property type="match status" value="1"/>
</dbReference>
<evidence type="ECO:0000256" key="4">
    <source>
        <dbReference type="ARBA" id="ARBA00023002"/>
    </source>
</evidence>
<sequence length="509" mass="56265">MRDIHLVPVSYFPSENLEFPMVANLQTITPNQLFYVRNHFEYPTIDINTWYLSIEELVDQPIKFKYADLKNMNKVTLSATLECAGNKRSLFERKAQGNQFKLGAISNAIWGGVRLKDVLDQAGVSPSATEIVFEGLDYGQRNDMDGQVFFKRSLPVAKALHPDTLLAYEMNGEPLSDKHGFPIRLIVPGWYAVASVKWLHRIRVVDQPFKGPFQSIDYVILKKTNDYKHARPLSPVLINSTIASPTEEQEMAVGTNVVQGYAWAGEHSVTKVEISTDGGTLWNEANILDPDVPYSWRRWSFAWDAQKPGQYTILSKATNEHGEVQPLKAEWNVKGYQNNSIHTLNVHVTAPNLVNSVNNILHETKQHEVFEMLTLEIAKQLLEVAEQKARQMGLAFDISIVDAGANLVAFHRMDHARIAGIEISKGKAWTSVAMQMPTANLAQSALPGGQHYGVNTTNQGTVTILGGGIPLVREGTTVGGIGVAGGTMEQDMEVANAAVQAFAAVVGMK</sequence>
<dbReference type="SUPFAM" id="SSF143744">
    <property type="entry name" value="GlcG-like"/>
    <property type="match status" value="1"/>
</dbReference>
<dbReference type="SUPFAM" id="SSF56524">
    <property type="entry name" value="Oxidoreductase molybdopterin-binding domain"/>
    <property type="match status" value="1"/>
</dbReference>
<dbReference type="GO" id="GO:0016491">
    <property type="term" value="F:oxidoreductase activity"/>
    <property type="evidence" value="ECO:0007669"/>
    <property type="project" value="UniProtKB-KW"/>
</dbReference>
<dbReference type="SUPFAM" id="SSF81296">
    <property type="entry name" value="E set domains"/>
    <property type="match status" value="1"/>
</dbReference>
<keyword evidence="8" id="KW-1185">Reference proteome</keyword>
<evidence type="ECO:0000256" key="2">
    <source>
        <dbReference type="ARBA" id="ARBA00022505"/>
    </source>
</evidence>
<proteinExistence type="predicted"/>
<dbReference type="Gene3D" id="3.90.420.10">
    <property type="entry name" value="Oxidoreductase, molybdopterin-binding domain"/>
    <property type="match status" value="1"/>
</dbReference>
<dbReference type="Gene3D" id="3.30.450.150">
    <property type="entry name" value="Haem-degrading domain"/>
    <property type="match status" value="1"/>
</dbReference>
<dbReference type="EMBL" id="CAKMMW010000047">
    <property type="protein sequence ID" value="CAH1232187.1"/>
    <property type="molecule type" value="Genomic_DNA"/>
</dbReference>
<dbReference type="InterPro" id="IPR005066">
    <property type="entry name" value="MoCF_OxRdtse_dimer"/>
</dbReference>
<evidence type="ECO:0000259" key="6">
    <source>
        <dbReference type="Pfam" id="PF03404"/>
    </source>
</evidence>
<evidence type="ECO:0000256" key="3">
    <source>
        <dbReference type="ARBA" id="ARBA00022723"/>
    </source>
</evidence>
<organism evidence="7 8">
    <name type="scientific">Paenibacillus allorhizoplanae</name>
    <dbReference type="NCBI Taxonomy" id="2905648"/>
    <lineage>
        <taxon>Bacteria</taxon>
        <taxon>Bacillati</taxon>
        <taxon>Bacillota</taxon>
        <taxon>Bacilli</taxon>
        <taxon>Bacillales</taxon>
        <taxon>Paenibacillaceae</taxon>
        <taxon>Paenibacillus</taxon>
    </lineage>
</organism>
<dbReference type="PRINTS" id="PR00407">
    <property type="entry name" value="EUMOPTERIN"/>
</dbReference>
<feature type="domain" description="Oxidoreductase molybdopterin-binding" evidence="5">
    <location>
        <begin position="39"/>
        <end position="212"/>
    </location>
</feature>
<dbReference type="InterPro" id="IPR008335">
    <property type="entry name" value="Mopterin_OxRdtase_euk"/>
</dbReference>
<dbReference type="Pfam" id="PF03404">
    <property type="entry name" value="Mo-co_dimer"/>
    <property type="match status" value="1"/>
</dbReference>
<dbReference type="Proteomes" id="UP000838821">
    <property type="component" value="Unassembled WGS sequence"/>
</dbReference>
<accession>A0ABN8HAE7</accession>
<dbReference type="InterPro" id="IPR000572">
    <property type="entry name" value="OxRdtase_Mopterin-bd_dom"/>
</dbReference>
<keyword evidence="2" id="KW-0500">Molybdenum</keyword>
<feature type="domain" description="Moybdenum cofactor oxidoreductase dimerisation" evidence="6">
    <location>
        <begin position="238"/>
        <end position="348"/>
    </location>
</feature>
<dbReference type="InterPro" id="IPR036374">
    <property type="entry name" value="OxRdtase_Mopterin-bd_sf"/>
</dbReference>
<dbReference type="InterPro" id="IPR005624">
    <property type="entry name" value="PduO/GlcC-like"/>
</dbReference>